<dbReference type="RefSeq" id="WP_208890885.1">
    <property type="nucleotide sequence ID" value="NZ_CP019336.1"/>
</dbReference>
<evidence type="ECO:0000313" key="3">
    <source>
        <dbReference type="Proteomes" id="UP000232721"/>
    </source>
</evidence>
<protein>
    <submittedName>
        <fullName evidence="2">Aminodeoxychorismate synthase component I</fullName>
    </submittedName>
</protein>
<dbReference type="InterPro" id="IPR015890">
    <property type="entry name" value="Chorismate_C"/>
</dbReference>
<dbReference type="SUPFAM" id="SSF56322">
    <property type="entry name" value="ADC synthase"/>
    <property type="match status" value="1"/>
</dbReference>
<evidence type="ECO:0000259" key="1">
    <source>
        <dbReference type="Pfam" id="PF00425"/>
    </source>
</evidence>
<accession>A0ABN5F349</accession>
<evidence type="ECO:0000313" key="2">
    <source>
        <dbReference type="EMBL" id="AUC21832.1"/>
    </source>
</evidence>
<dbReference type="InterPro" id="IPR005801">
    <property type="entry name" value="ADC_synthase"/>
</dbReference>
<dbReference type="PANTHER" id="PTHR11236:SF9">
    <property type="entry name" value="ANTHRANILATE SYNTHASE COMPONENT 1"/>
    <property type="match status" value="1"/>
</dbReference>
<sequence length="433" mass="49953">MQRTTRTFSVDNTIEFKNNLLSWAQQFETVIWLDSNNYHQKYSSFDGALAADDFTSIKTDYYNAFEKLKEYQTITKDYIFGYITYDVKNDVEQLYSKNFDGLDFADLYFFQPKKLVFIKGSSVEFQYLRMVDNEIEGDFDEILKSKNPTIQQSKSDIKIKLRIHKDEYHAKVTEVLEHIKRGDIYEANFCQEFYAENATINPIEVYKHLNQISEPPFASFLKLDNQYALCASPERYIKKEGTKIISQPIKGTAKRLVSEFDDAQLALDLTRDEKERAENVMIVDLVRNDLSKTAKIGSVKVEELCKVYSFKQVHQLISTVVSEVEENTHPIDVLQSTFPMGSMTGAPKVSAMKIIEDLEETKRGLYSGTIGYFTPENDFDFNVIIRSILYNEDKKYISYSVGGAITAQSVVEKEYEECLLKAKAMKFALLNSK</sequence>
<dbReference type="Pfam" id="PF00425">
    <property type="entry name" value="Chorismate_bind"/>
    <property type="match status" value="1"/>
</dbReference>
<proteinExistence type="predicted"/>
<dbReference type="EMBL" id="CP019336">
    <property type="protein sequence ID" value="AUC21832.1"/>
    <property type="molecule type" value="Genomic_DNA"/>
</dbReference>
<dbReference type="Proteomes" id="UP000232721">
    <property type="component" value="Chromosome"/>
</dbReference>
<dbReference type="PRINTS" id="PR00095">
    <property type="entry name" value="ANTSNTHASEI"/>
</dbReference>
<gene>
    <name evidence="2" type="ORF">BTO15_06820</name>
</gene>
<name>A0ABN5F349_9FLAO</name>
<dbReference type="InterPro" id="IPR019999">
    <property type="entry name" value="Anth_synth_I-like"/>
</dbReference>
<dbReference type="PANTHER" id="PTHR11236">
    <property type="entry name" value="AMINOBENZOATE/ANTHRANILATE SYNTHASE"/>
    <property type="match status" value="1"/>
</dbReference>
<organism evidence="2 3">
    <name type="scientific">Polaribacter sejongensis</name>
    <dbReference type="NCBI Taxonomy" id="985043"/>
    <lineage>
        <taxon>Bacteria</taxon>
        <taxon>Pseudomonadati</taxon>
        <taxon>Bacteroidota</taxon>
        <taxon>Flavobacteriia</taxon>
        <taxon>Flavobacteriales</taxon>
        <taxon>Flavobacteriaceae</taxon>
    </lineage>
</organism>
<reference evidence="2 3" key="1">
    <citation type="submission" date="2017-02" db="EMBL/GenBank/DDBJ databases">
        <title>Trade-off between light-utilization and light-protection in marine flavobacteria.</title>
        <authorList>
            <person name="Kumagai Y."/>
            <person name="Yoshizawa S."/>
            <person name="Kogure K."/>
            <person name="Iwasaki W."/>
        </authorList>
    </citation>
    <scope>NUCLEOTIDE SEQUENCE [LARGE SCALE GENOMIC DNA]</scope>
    <source>
        <strain evidence="2 3">KCTC 23670</strain>
    </source>
</reference>
<dbReference type="Gene3D" id="3.60.120.10">
    <property type="entry name" value="Anthranilate synthase"/>
    <property type="match status" value="1"/>
</dbReference>
<keyword evidence="3" id="KW-1185">Reference proteome</keyword>
<feature type="domain" description="Chorismate-utilising enzyme C-terminal" evidence="1">
    <location>
        <begin position="165"/>
        <end position="421"/>
    </location>
</feature>